<name>A0A433SP55_ELYCH</name>
<dbReference type="OrthoDB" id="10068438at2759"/>
<evidence type="ECO:0000259" key="2">
    <source>
        <dbReference type="PROSITE" id="PS50966"/>
    </source>
</evidence>
<dbReference type="PANTHER" id="PTHR31569:SF4">
    <property type="entry name" value="SWIM-TYPE DOMAIN-CONTAINING PROTEIN"/>
    <property type="match status" value="1"/>
</dbReference>
<dbReference type="PANTHER" id="PTHR31569">
    <property type="entry name" value="SWIM-TYPE DOMAIN-CONTAINING PROTEIN"/>
    <property type="match status" value="1"/>
</dbReference>
<evidence type="ECO:0000256" key="1">
    <source>
        <dbReference type="PROSITE-ProRule" id="PRU00325"/>
    </source>
</evidence>
<comment type="caution">
    <text evidence="3">The sequence shown here is derived from an EMBL/GenBank/DDBJ whole genome shotgun (WGS) entry which is preliminary data.</text>
</comment>
<proteinExistence type="predicted"/>
<reference evidence="3 4" key="1">
    <citation type="submission" date="2019-01" db="EMBL/GenBank/DDBJ databases">
        <title>A draft genome assembly of the solar-powered sea slug Elysia chlorotica.</title>
        <authorList>
            <person name="Cai H."/>
            <person name="Li Q."/>
            <person name="Fang X."/>
            <person name="Li J."/>
            <person name="Curtis N.E."/>
            <person name="Altenburger A."/>
            <person name="Shibata T."/>
            <person name="Feng M."/>
            <person name="Maeda T."/>
            <person name="Schwartz J.A."/>
            <person name="Shigenobu S."/>
            <person name="Lundholm N."/>
            <person name="Nishiyama T."/>
            <person name="Yang H."/>
            <person name="Hasebe M."/>
            <person name="Li S."/>
            <person name="Pierce S.K."/>
            <person name="Wang J."/>
        </authorList>
    </citation>
    <scope>NUCLEOTIDE SEQUENCE [LARGE SCALE GENOMIC DNA]</scope>
    <source>
        <strain evidence="3">EC2010</strain>
        <tissue evidence="3">Whole organism of an adult</tissue>
    </source>
</reference>
<dbReference type="Proteomes" id="UP000271974">
    <property type="component" value="Unassembled WGS sequence"/>
</dbReference>
<gene>
    <name evidence="3" type="ORF">EGW08_021201</name>
</gene>
<organism evidence="3 4">
    <name type="scientific">Elysia chlorotica</name>
    <name type="common">Eastern emerald elysia</name>
    <name type="synonym">Sea slug</name>
    <dbReference type="NCBI Taxonomy" id="188477"/>
    <lineage>
        <taxon>Eukaryota</taxon>
        <taxon>Metazoa</taxon>
        <taxon>Spiralia</taxon>
        <taxon>Lophotrochozoa</taxon>
        <taxon>Mollusca</taxon>
        <taxon>Gastropoda</taxon>
        <taxon>Heterobranchia</taxon>
        <taxon>Euthyneura</taxon>
        <taxon>Panpulmonata</taxon>
        <taxon>Sacoglossa</taxon>
        <taxon>Placobranchoidea</taxon>
        <taxon>Plakobranchidae</taxon>
        <taxon>Elysia</taxon>
    </lineage>
</organism>
<keyword evidence="1" id="KW-0862">Zinc</keyword>
<evidence type="ECO:0000313" key="3">
    <source>
        <dbReference type="EMBL" id="RUS71030.1"/>
    </source>
</evidence>
<sequence>MWAKYKNLDVLQLTVTTTNHLEFYHGKIKSFMNTKMSLSEALEVLNSYDNMLLRAANANSTMEAIKTRYNSKDSDATIREIYGNLTTFAAKLVVHQYQISKKIAYSVETASNPTRHVVNYSADMAHTTTVAACSCKFFINLKLQCRHIFALRQYFKMCIYEKVSSGHRFSRNMPPAPITPLEGYVEECPVVYTSKTLTVEGKFLKAANLMNDERN</sequence>
<dbReference type="AlphaFoldDB" id="A0A433SP55"/>
<keyword evidence="1" id="KW-0479">Metal-binding</keyword>
<keyword evidence="1" id="KW-0863">Zinc-finger</keyword>
<dbReference type="EMBL" id="RQTK01001283">
    <property type="protein sequence ID" value="RUS71030.1"/>
    <property type="molecule type" value="Genomic_DNA"/>
</dbReference>
<protein>
    <recommendedName>
        <fullName evidence="2">SWIM-type domain-containing protein</fullName>
    </recommendedName>
</protein>
<dbReference type="GO" id="GO:0008270">
    <property type="term" value="F:zinc ion binding"/>
    <property type="evidence" value="ECO:0007669"/>
    <property type="project" value="UniProtKB-KW"/>
</dbReference>
<accession>A0A433SP55</accession>
<dbReference type="InterPro" id="IPR007527">
    <property type="entry name" value="Znf_SWIM"/>
</dbReference>
<dbReference type="PROSITE" id="PS50966">
    <property type="entry name" value="ZF_SWIM"/>
    <property type="match status" value="1"/>
</dbReference>
<keyword evidence="4" id="KW-1185">Reference proteome</keyword>
<dbReference type="InterPro" id="IPR052579">
    <property type="entry name" value="Zinc_finger_SWIM"/>
</dbReference>
<evidence type="ECO:0000313" key="4">
    <source>
        <dbReference type="Proteomes" id="UP000271974"/>
    </source>
</evidence>
<feature type="domain" description="SWIM-type" evidence="2">
    <location>
        <begin position="118"/>
        <end position="156"/>
    </location>
</feature>